<comment type="caution">
    <text evidence="11">The sequence shown here is derived from an EMBL/GenBank/DDBJ whole genome shotgun (WGS) entry which is preliminary data.</text>
</comment>
<dbReference type="Gene3D" id="3.30.300.210">
    <property type="entry name" value="Nutrient germinant receptor protein C, domain 3"/>
    <property type="match status" value="1"/>
</dbReference>
<keyword evidence="6" id="KW-0564">Palmitate</keyword>
<evidence type="ECO:0000256" key="4">
    <source>
        <dbReference type="ARBA" id="ARBA00022729"/>
    </source>
</evidence>
<evidence type="ECO:0000313" key="11">
    <source>
        <dbReference type="EMBL" id="OXM83840.1"/>
    </source>
</evidence>
<sequence>MNWKMKMAVNCALLLLLTGCWDRAELPEKGFVMGLAIDQTDDGKYLLTTQIFKPAQAVGSKGNEMSFINIKATDTSIAKAIRDIPGHLGRKMQWSHMRIIIIGDQLAKTKGLTDVLDFFYRDHEPRIIAPIMITKGRAADYMQLHPLIENTISQQLLEGQRSSASSNGKTLEMNLLELGKQTKSEVGNALMPYVFINKIDSMTVMSIEGAALIKKEKMIGHLSAEKMEGLQMLINKYKSGMVRIPCGKGAAKKQVETIEVLSLHSSMNADFHKKPPVVHYKIQVQAAMSELTCTGKIETMEQQKAFTTKAEQAIKQKLKSTTDYLKKIKFDGLGLGNEVYRKQPATWKKWKPDWEDIFARTSFEYEVEVNLMSSGTNVDKTVLRKK</sequence>
<evidence type="ECO:0000256" key="8">
    <source>
        <dbReference type="SAM" id="SignalP"/>
    </source>
</evidence>
<protein>
    <submittedName>
        <fullName evidence="11">Uncharacterized protein</fullName>
    </submittedName>
</protein>
<proteinExistence type="inferred from homology"/>
<dbReference type="PANTHER" id="PTHR35789:SF1">
    <property type="entry name" value="SPORE GERMINATION PROTEIN B3"/>
    <property type="match status" value="1"/>
</dbReference>
<feature type="signal peptide" evidence="8">
    <location>
        <begin position="1"/>
        <end position="23"/>
    </location>
</feature>
<feature type="domain" description="Spore germination GerAC-like C-terminal" evidence="9">
    <location>
        <begin position="208"/>
        <end position="375"/>
    </location>
</feature>
<evidence type="ECO:0000259" key="9">
    <source>
        <dbReference type="Pfam" id="PF05504"/>
    </source>
</evidence>
<name>A0A229UKA4_9BACL</name>
<dbReference type="OrthoDB" id="2569624at2"/>
<keyword evidence="7" id="KW-0449">Lipoprotein</keyword>
<feature type="domain" description="Spore germination protein N-terminal" evidence="10">
    <location>
        <begin position="22"/>
        <end position="194"/>
    </location>
</feature>
<dbReference type="PANTHER" id="PTHR35789">
    <property type="entry name" value="SPORE GERMINATION PROTEIN B3"/>
    <property type="match status" value="1"/>
</dbReference>
<dbReference type="InterPro" id="IPR057336">
    <property type="entry name" value="GerAC_N"/>
</dbReference>
<evidence type="ECO:0000256" key="2">
    <source>
        <dbReference type="ARBA" id="ARBA00007886"/>
    </source>
</evidence>
<accession>A0A229UKA4</accession>
<comment type="subcellular location">
    <subcellularLocation>
        <location evidence="1">Membrane</location>
        <topology evidence="1">Lipid-anchor</topology>
    </subcellularLocation>
</comment>
<dbReference type="RefSeq" id="WP_094017284.1">
    <property type="nucleotide sequence ID" value="NZ_NMQW01000037.1"/>
</dbReference>
<evidence type="ECO:0000259" key="10">
    <source>
        <dbReference type="Pfam" id="PF25198"/>
    </source>
</evidence>
<dbReference type="Gene3D" id="6.20.190.10">
    <property type="entry name" value="Nutrient germinant receptor protein C, domain 1"/>
    <property type="match status" value="1"/>
</dbReference>
<gene>
    <name evidence="11" type="ORF">CF651_23290</name>
</gene>
<dbReference type="Pfam" id="PF05504">
    <property type="entry name" value="Spore_GerAC"/>
    <property type="match status" value="1"/>
</dbReference>
<dbReference type="PROSITE" id="PS51257">
    <property type="entry name" value="PROKAR_LIPOPROTEIN"/>
    <property type="match status" value="1"/>
</dbReference>
<dbReference type="InterPro" id="IPR046953">
    <property type="entry name" value="Spore_GerAC-like_C"/>
</dbReference>
<keyword evidence="5" id="KW-0472">Membrane</keyword>
<evidence type="ECO:0000256" key="6">
    <source>
        <dbReference type="ARBA" id="ARBA00023139"/>
    </source>
</evidence>
<keyword evidence="4 8" id="KW-0732">Signal</keyword>
<keyword evidence="12" id="KW-1185">Reference proteome</keyword>
<dbReference type="GO" id="GO:0009847">
    <property type="term" value="P:spore germination"/>
    <property type="evidence" value="ECO:0007669"/>
    <property type="project" value="InterPro"/>
</dbReference>
<evidence type="ECO:0000256" key="5">
    <source>
        <dbReference type="ARBA" id="ARBA00023136"/>
    </source>
</evidence>
<evidence type="ECO:0000256" key="7">
    <source>
        <dbReference type="ARBA" id="ARBA00023288"/>
    </source>
</evidence>
<dbReference type="InterPro" id="IPR008844">
    <property type="entry name" value="Spore_GerAC-like"/>
</dbReference>
<comment type="similarity">
    <text evidence="2">Belongs to the GerABKC lipoprotein family.</text>
</comment>
<evidence type="ECO:0000313" key="12">
    <source>
        <dbReference type="Proteomes" id="UP000215509"/>
    </source>
</evidence>
<dbReference type="InterPro" id="IPR038501">
    <property type="entry name" value="Spore_GerAC_C_sf"/>
</dbReference>
<dbReference type="EMBL" id="NMQW01000037">
    <property type="protein sequence ID" value="OXM83840.1"/>
    <property type="molecule type" value="Genomic_DNA"/>
</dbReference>
<organism evidence="11 12">
    <name type="scientific">Paenibacillus rigui</name>
    <dbReference type="NCBI Taxonomy" id="554312"/>
    <lineage>
        <taxon>Bacteria</taxon>
        <taxon>Bacillati</taxon>
        <taxon>Bacillota</taxon>
        <taxon>Bacilli</taxon>
        <taxon>Bacillales</taxon>
        <taxon>Paenibacillaceae</taxon>
        <taxon>Paenibacillus</taxon>
    </lineage>
</organism>
<evidence type="ECO:0000256" key="3">
    <source>
        <dbReference type="ARBA" id="ARBA00022544"/>
    </source>
</evidence>
<evidence type="ECO:0000256" key="1">
    <source>
        <dbReference type="ARBA" id="ARBA00004635"/>
    </source>
</evidence>
<dbReference type="AlphaFoldDB" id="A0A229UKA4"/>
<reference evidence="11 12" key="1">
    <citation type="submission" date="2017-07" db="EMBL/GenBank/DDBJ databases">
        <title>Genome sequencing and assembly of Paenibacillus rigui.</title>
        <authorList>
            <person name="Mayilraj S."/>
        </authorList>
    </citation>
    <scope>NUCLEOTIDE SEQUENCE [LARGE SCALE GENOMIC DNA]</scope>
    <source>
        <strain evidence="11 12">JCM 16352</strain>
    </source>
</reference>
<dbReference type="GO" id="GO:0016020">
    <property type="term" value="C:membrane"/>
    <property type="evidence" value="ECO:0007669"/>
    <property type="project" value="UniProtKB-SubCell"/>
</dbReference>
<dbReference type="Proteomes" id="UP000215509">
    <property type="component" value="Unassembled WGS sequence"/>
</dbReference>
<dbReference type="NCBIfam" id="TIGR02887">
    <property type="entry name" value="spore_ger_x_C"/>
    <property type="match status" value="1"/>
</dbReference>
<feature type="chain" id="PRO_5038458063" evidence="8">
    <location>
        <begin position="24"/>
        <end position="386"/>
    </location>
</feature>
<dbReference type="Pfam" id="PF25198">
    <property type="entry name" value="Spore_GerAC_N"/>
    <property type="match status" value="1"/>
</dbReference>
<keyword evidence="3" id="KW-0309">Germination</keyword>